<gene>
    <name evidence="1" type="ORF">AGRA3207_003492</name>
</gene>
<evidence type="ECO:0000313" key="1">
    <source>
        <dbReference type="EMBL" id="QXJ22488.1"/>
    </source>
</evidence>
<proteinExistence type="predicted"/>
<keyword evidence="2" id="KW-1185">Reference proteome</keyword>
<dbReference type="EMBL" id="CP059572">
    <property type="protein sequence ID" value="QXJ22488.1"/>
    <property type="molecule type" value="Genomic_DNA"/>
</dbReference>
<dbReference type="Proteomes" id="UP001049518">
    <property type="component" value="Chromosome"/>
</dbReference>
<protein>
    <submittedName>
        <fullName evidence="1">Uncharacterized protein</fullName>
    </submittedName>
</protein>
<name>A0ABX8QV24_9ACTN</name>
<dbReference type="RefSeq" id="WP_231335744.1">
    <property type="nucleotide sequence ID" value="NZ_CP059572.1"/>
</dbReference>
<accession>A0ABX8QV24</accession>
<reference evidence="1" key="1">
    <citation type="submission" date="2020-07" db="EMBL/GenBank/DDBJ databases">
        <authorList>
            <person name="Tarantini F.S."/>
            <person name="Hong K.W."/>
            <person name="Chan K.G."/>
        </authorList>
    </citation>
    <scope>NUCLEOTIDE SEQUENCE</scope>
    <source>
        <strain evidence="1">32-07</strain>
    </source>
</reference>
<evidence type="ECO:0000313" key="2">
    <source>
        <dbReference type="Proteomes" id="UP001049518"/>
    </source>
</evidence>
<organism evidence="1 2">
    <name type="scientific">Actinomadura graeca</name>
    <dbReference type="NCBI Taxonomy" id="2750812"/>
    <lineage>
        <taxon>Bacteria</taxon>
        <taxon>Bacillati</taxon>
        <taxon>Actinomycetota</taxon>
        <taxon>Actinomycetes</taxon>
        <taxon>Streptosporangiales</taxon>
        <taxon>Thermomonosporaceae</taxon>
        <taxon>Actinomadura</taxon>
    </lineage>
</organism>
<sequence length="134" mass="14130">MRHLTTAVLTVSLGTCLAARCEPVPPSTQCSAKSCTITIGRASTRRQADRLDHGGATNVIITATGHLACEILAHALPTQVVCEVTGAVLGQKMITSLRRAARGGDCLRIHFRAPTRKHWRAVSSAPYSGPACTA</sequence>